<keyword evidence="4" id="KW-1185">Reference proteome</keyword>
<reference evidence="3 4" key="1">
    <citation type="submission" date="2020-11" db="EMBL/GenBank/DDBJ databases">
        <title>Erythrobacter sediminis sp. nov., a marine bacterium from a tidal flat of Garorim Bay.</title>
        <authorList>
            <person name="Kim D."/>
            <person name="Yoo Y."/>
            <person name="Kim J.-J."/>
        </authorList>
    </citation>
    <scope>NUCLEOTIDE SEQUENCE [LARGE SCALE GENOMIC DNA]</scope>
    <source>
        <strain evidence="3 4">JGD-13</strain>
    </source>
</reference>
<sequence length="286" mass="30599">MKYLIALPLLAIVAIGVSFSVDRLRTFNALVPKDANSAQVAGDIAYGAHERQKLDVYAPVEATDDVKPVIVWFYGGSWNSGTRKGYDFVGRALAAEGFITVVPDYRLVPEVRFPAFVEDGAQAVRWVRENAAGYGGDPDNIVVMGHSAGAHIAAMLANDPQWLGEDRAAIAGLVGLAGPYDFLPLDTDSTIAAFSQWPDLAETQPVTFADADSPPALLLTGADDTTVRPRNSISLTAALTAAGVEAEMVQYEGEDHIDILIALGRPFRGRAPVLEDAAQFAREVSR</sequence>
<dbReference type="SUPFAM" id="SSF53474">
    <property type="entry name" value="alpha/beta-Hydrolases"/>
    <property type="match status" value="1"/>
</dbReference>
<dbReference type="RefSeq" id="WP_197920650.1">
    <property type="nucleotide sequence ID" value="NZ_CAWPTA010000006.1"/>
</dbReference>
<dbReference type="Proteomes" id="UP000602442">
    <property type="component" value="Unassembled WGS sequence"/>
</dbReference>
<dbReference type="InterPro" id="IPR049492">
    <property type="entry name" value="BD-FAE-like_dom"/>
</dbReference>
<dbReference type="Pfam" id="PF20434">
    <property type="entry name" value="BD-FAE"/>
    <property type="match status" value="1"/>
</dbReference>
<evidence type="ECO:0000313" key="3">
    <source>
        <dbReference type="EMBL" id="MBH5322020.1"/>
    </source>
</evidence>
<evidence type="ECO:0000313" key="4">
    <source>
        <dbReference type="Proteomes" id="UP000602442"/>
    </source>
</evidence>
<accession>A0ABS0N231</accession>
<dbReference type="GO" id="GO:0016787">
    <property type="term" value="F:hydrolase activity"/>
    <property type="evidence" value="ECO:0007669"/>
    <property type="project" value="UniProtKB-KW"/>
</dbReference>
<dbReference type="PANTHER" id="PTHR48081:SF9">
    <property type="entry name" value="CARBOXYLESTERASE"/>
    <property type="match status" value="1"/>
</dbReference>
<dbReference type="InterPro" id="IPR050300">
    <property type="entry name" value="GDXG_lipolytic_enzyme"/>
</dbReference>
<dbReference type="Gene3D" id="3.40.50.1820">
    <property type="entry name" value="alpha/beta hydrolase"/>
    <property type="match status" value="1"/>
</dbReference>
<dbReference type="EMBL" id="JAEANY010000001">
    <property type="protein sequence ID" value="MBH5322020.1"/>
    <property type="molecule type" value="Genomic_DNA"/>
</dbReference>
<dbReference type="InterPro" id="IPR029058">
    <property type="entry name" value="AB_hydrolase_fold"/>
</dbReference>
<organism evidence="3 4">
    <name type="scientific">Aurantiacibacter sediminis</name>
    <dbReference type="NCBI Taxonomy" id="2793064"/>
    <lineage>
        <taxon>Bacteria</taxon>
        <taxon>Pseudomonadati</taxon>
        <taxon>Pseudomonadota</taxon>
        <taxon>Alphaproteobacteria</taxon>
        <taxon>Sphingomonadales</taxon>
        <taxon>Erythrobacteraceae</taxon>
        <taxon>Aurantiacibacter</taxon>
    </lineage>
</organism>
<protein>
    <submittedName>
        <fullName evidence="3">Alpha/beta hydrolase</fullName>
    </submittedName>
</protein>
<evidence type="ECO:0000256" key="1">
    <source>
        <dbReference type="ARBA" id="ARBA00022801"/>
    </source>
</evidence>
<name>A0ABS0N231_9SPHN</name>
<keyword evidence="1 3" id="KW-0378">Hydrolase</keyword>
<comment type="caution">
    <text evidence="3">The sequence shown here is derived from an EMBL/GenBank/DDBJ whole genome shotgun (WGS) entry which is preliminary data.</text>
</comment>
<proteinExistence type="predicted"/>
<feature type="domain" description="BD-FAE-like" evidence="2">
    <location>
        <begin position="54"/>
        <end position="239"/>
    </location>
</feature>
<evidence type="ECO:0000259" key="2">
    <source>
        <dbReference type="Pfam" id="PF20434"/>
    </source>
</evidence>
<dbReference type="PANTHER" id="PTHR48081">
    <property type="entry name" value="AB HYDROLASE SUPERFAMILY PROTEIN C4A8.06C"/>
    <property type="match status" value="1"/>
</dbReference>
<gene>
    <name evidence="3" type="ORF">I5L03_05425</name>
</gene>